<dbReference type="EMBL" id="OX459125">
    <property type="protein sequence ID" value="CAI9115064.1"/>
    <property type="molecule type" value="Genomic_DNA"/>
</dbReference>
<dbReference type="Proteomes" id="UP001161247">
    <property type="component" value="Chromosome 8"/>
</dbReference>
<accession>A0AAV1E743</accession>
<sequence>MNKLWQRDDEELDNSRYDFVKLAELINPFSGVENLDLGRFSMEALHHQSLPLPKFCNLKSLHQRQETNS</sequence>
<name>A0AAV1E743_OLDCO</name>
<evidence type="ECO:0000313" key="2">
    <source>
        <dbReference type="Proteomes" id="UP001161247"/>
    </source>
</evidence>
<keyword evidence="2" id="KW-1185">Reference proteome</keyword>
<reference evidence="1" key="1">
    <citation type="submission" date="2023-03" db="EMBL/GenBank/DDBJ databases">
        <authorList>
            <person name="Julca I."/>
        </authorList>
    </citation>
    <scope>NUCLEOTIDE SEQUENCE</scope>
</reference>
<dbReference type="AlphaFoldDB" id="A0AAV1E743"/>
<protein>
    <submittedName>
        <fullName evidence="1">OLC1v1015898C1</fullName>
    </submittedName>
</protein>
<gene>
    <name evidence="1" type="ORF">OLC1_LOCUS21656</name>
</gene>
<proteinExistence type="predicted"/>
<evidence type="ECO:0000313" key="1">
    <source>
        <dbReference type="EMBL" id="CAI9115064.1"/>
    </source>
</evidence>
<organism evidence="1 2">
    <name type="scientific">Oldenlandia corymbosa var. corymbosa</name>
    <dbReference type="NCBI Taxonomy" id="529605"/>
    <lineage>
        <taxon>Eukaryota</taxon>
        <taxon>Viridiplantae</taxon>
        <taxon>Streptophyta</taxon>
        <taxon>Embryophyta</taxon>
        <taxon>Tracheophyta</taxon>
        <taxon>Spermatophyta</taxon>
        <taxon>Magnoliopsida</taxon>
        <taxon>eudicotyledons</taxon>
        <taxon>Gunneridae</taxon>
        <taxon>Pentapetalae</taxon>
        <taxon>asterids</taxon>
        <taxon>lamiids</taxon>
        <taxon>Gentianales</taxon>
        <taxon>Rubiaceae</taxon>
        <taxon>Rubioideae</taxon>
        <taxon>Spermacoceae</taxon>
        <taxon>Hedyotis-Oldenlandia complex</taxon>
        <taxon>Oldenlandia</taxon>
    </lineage>
</organism>